<evidence type="ECO:0000313" key="2">
    <source>
        <dbReference type="EMBL" id="KAH7014625.1"/>
    </source>
</evidence>
<proteinExistence type="predicted"/>
<gene>
    <name evidence="2" type="ORF">B0I36DRAFT_369562</name>
</gene>
<protein>
    <submittedName>
        <fullName evidence="2">Uncharacterized protein</fullName>
    </submittedName>
</protein>
<comment type="caution">
    <text evidence="2">The sequence shown here is derived from an EMBL/GenBank/DDBJ whole genome shotgun (WGS) entry which is preliminary data.</text>
</comment>
<reference evidence="2" key="1">
    <citation type="journal article" date="2021" name="Nat. Commun.">
        <title>Genetic determinants of endophytism in the Arabidopsis root mycobiome.</title>
        <authorList>
            <person name="Mesny F."/>
            <person name="Miyauchi S."/>
            <person name="Thiergart T."/>
            <person name="Pickel B."/>
            <person name="Atanasova L."/>
            <person name="Karlsson M."/>
            <person name="Huettel B."/>
            <person name="Barry K.W."/>
            <person name="Haridas S."/>
            <person name="Chen C."/>
            <person name="Bauer D."/>
            <person name="Andreopoulos W."/>
            <person name="Pangilinan J."/>
            <person name="LaButti K."/>
            <person name="Riley R."/>
            <person name="Lipzen A."/>
            <person name="Clum A."/>
            <person name="Drula E."/>
            <person name="Henrissat B."/>
            <person name="Kohler A."/>
            <person name="Grigoriev I.V."/>
            <person name="Martin F.M."/>
            <person name="Hacquard S."/>
        </authorList>
    </citation>
    <scope>NUCLEOTIDE SEQUENCE</scope>
    <source>
        <strain evidence="2">MPI-CAGE-CH-0230</strain>
    </source>
</reference>
<dbReference type="OrthoDB" id="194358at2759"/>
<dbReference type="GeneID" id="70189344"/>
<organism evidence="2 3">
    <name type="scientific">Microdochium trichocladiopsis</name>
    <dbReference type="NCBI Taxonomy" id="1682393"/>
    <lineage>
        <taxon>Eukaryota</taxon>
        <taxon>Fungi</taxon>
        <taxon>Dikarya</taxon>
        <taxon>Ascomycota</taxon>
        <taxon>Pezizomycotina</taxon>
        <taxon>Sordariomycetes</taxon>
        <taxon>Xylariomycetidae</taxon>
        <taxon>Xylariales</taxon>
        <taxon>Microdochiaceae</taxon>
        <taxon>Microdochium</taxon>
    </lineage>
</organism>
<name>A0A9P9BIR9_9PEZI</name>
<dbReference type="AlphaFoldDB" id="A0A9P9BIR9"/>
<accession>A0A9P9BIR9</accession>
<evidence type="ECO:0000256" key="1">
    <source>
        <dbReference type="SAM" id="MobiDB-lite"/>
    </source>
</evidence>
<dbReference type="Proteomes" id="UP000756346">
    <property type="component" value="Unassembled WGS sequence"/>
</dbReference>
<keyword evidence="3" id="KW-1185">Reference proteome</keyword>
<dbReference type="EMBL" id="JAGTJQ010000013">
    <property type="protein sequence ID" value="KAH7014625.1"/>
    <property type="molecule type" value="Genomic_DNA"/>
</dbReference>
<feature type="region of interest" description="Disordered" evidence="1">
    <location>
        <begin position="121"/>
        <end position="145"/>
    </location>
</feature>
<sequence length="145" mass="15820">MAFFDHEARTMDAAACNDILQNQFCLLPKRNTAKHIGTRIDRVDNVMVWGSPVLESYRLDPFATLYIAEIKDAYAACIDLDDASFRAAILERVIGPLSQHPSFHHVLTELAFLDGAVEDEPGNGAAANGGQKPAGKPIPEVIDLT</sequence>
<evidence type="ECO:0000313" key="3">
    <source>
        <dbReference type="Proteomes" id="UP000756346"/>
    </source>
</evidence>
<dbReference type="RefSeq" id="XP_046005592.1">
    <property type="nucleotide sequence ID" value="XM_046159798.1"/>
</dbReference>